<reference evidence="1 2" key="1">
    <citation type="submission" date="2018-11" db="EMBL/GenBank/DDBJ databases">
        <authorList>
            <consortium name="Pathogen Informatics"/>
        </authorList>
    </citation>
    <scope>NUCLEOTIDE SEQUENCE [LARGE SCALE GENOMIC DNA]</scope>
    <source>
        <strain evidence="1 2">Zambia</strain>
    </source>
</reference>
<accession>A0A183MZ95</accession>
<keyword evidence="2" id="KW-1185">Reference proteome</keyword>
<dbReference type="Pfam" id="PF00078">
    <property type="entry name" value="RVT_1"/>
    <property type="match status" value="1"/>
</dbReference>
<dbReference type="PROSITE" id="PS50878">
    <property type="entry name" value="RT_POL"/>
    <property type="match status" value="1"/>
</dbReference>
<sequence>MTKDLFIKLNGGRYFSKLDLPEAYLQVEVDEDSKELSTINTQHGFYRFNRLPFGVKPVPAILQQIMDTMVSTVEGVAVYLNDIVVVGSSAQELMRPLDVVLTKISKVGFQLQKEKSADASNYGIGAVISHRFPDGKEKPIDHVSQTLNSVERKYSQIEKEGLALVFAVKKFHK</sequence>
<dbReference type="Gene3D" id="3.30.70.270">
    <property type="match status" value="1"/>
</dbReference>
<evidence type="ECO:0000313" key="2">
    <source>
        <dbReference type="Proteomes" id="UP000277204"/>
    </source>
</evidence>
<dbReference type="InterPro" id="IPR050951">
    <property type="entry name" value="Retrovirus_Pol_polyprotein"/>
</dbReference>
<evidence type="ECO:0000313" key="1">
    <source>
        <dbReference type="EMBL" id="VDP39278.1"/>
    </source>
</evidence>
<proteinExistence type="predicted"/>
<protein>
    <submittedName>
        <fullName evidence="1">Uncharacterized protein</fullName>
    </submittedName>
</protein>
<dbReference type="Proteomes" id="UP000277204">
    <property type="component" value="Unassembled WGS sequence"/>
</dbReference>
<dbReference type="CDD" id="cd01647">
    <property type="entry name" value="RT_LTR"/>
    <property type="match status" value="1"/>
</dbReference>
<name>A0A183MZ95_9TREM</name>
<dbReference type="Gene3D" id="3.10.10.10">
    <property type="entry name" value="HIV Type 1 Reverse Transcriptase, subunit A, domain 1"/>
    <property type="match status" value="1"/>
</dbReference>
<dbReference type="InterPro" id="IPR043128">
    <property type="entry name" value="Rev_trsase/Diguanyl_cyclase"/>
</dbReference>
<dbReference type="GO" id="GO:0003824">
    <property type="term" value="F:catalytic activity"/>
    <property type="evidence" value="ECO:0007669"/>
    <property type="project" value="UniProtKB-KW"/>
</dbReference>
<dbReference type="InterPro" id="IPR043502">
    <property type="entry name" value="DNA/RNA_pol_sf"/>
</dbReference>
<dbReference type="InterPro" id="IPR000477">
    <property type="entry name" value="RT_dom"/>
</dbReference>
<dbReference type="SUPFAM" id="SSF56672">
    <property type="entry name" value="DNA/RNA polymerases"/>
    <property type="match status" value="1"/>
</dbReference>
<gene>
    <name evidence="1" type="ORF">SMRZ_LOCUS21370</name>
</gene>
<dbReference type="PANTHER" id="PTHR37984:SF5">
    <property type="entry name" value="PROTEIN NYNRIN-LIKE"/>
    <property type="match status" value="1"/>
</dbReference>
<dbReference type="PANTHER" id="PTHR37984">
    <property type="entry name" value="PROTEIN CBG26694"/>
    <property type="match status" value="1"/>
</dbReference>
<dbReference type="AlphaFoldDB" id="A0A183MZ95"/>
<dbReference type="STRING" id="48269.A0A183MZ95"/>
<organism evidence="1 2">
    <name type="scientific">Schistosoma margrebowiei</name>
    <dbReference type="NCBI Taxonomy" id="48269"/>
    <lineage>
        <taxon>Eukaryota</taxon>
        <taxon>Metazoa</taxon>
        <taxon>Spiralia</taxon>
        <taxon>Lophotrochozoa</taxon>
        <taxon>Platyhelminthes</taxon>
        <taxon>Trematoda</taxon>
        <taxon>Digenea</taxon>
        <taxon>Strigeidida</taxon>
        <taxon>Schistosomatoidea</taxon>
        <taxon>Schistosomatidae</taxon>
        <taxon>Schistosoma</taxon>
    </lineage>
</organism>
<dbReference type="EMBL" id="UZAI01018675">
    <property type="protein sequence ID" value="VDP39278.1"/>
    <property type="molecule type" value="Genomic_DNA"/>
</dbReference>